<organism evidence="3 4">
    <name type="scientific">Candidatus Berkelbacteria bacterium Licking1014_7</name>
    <dbReference type="NCBI Taxonomy" id="2017147"/>
    <lineage>
        <taxon>Bacteria</taxon>
        <taxon>Candidatus Berkelbacteria</taxon>
    </lineage>
</organism>
<comment type="caution">
    <text evidence="3">The sequence shown here is derived from an EMBL/GenBank/DDBJ whole genome shotgun (WGS) entry which is preliminary data.</text>
</comment>
<evidence type="ECO:0000313" key="3">
    <source>
        <dbReference type="EMBL" id="TSC92968.1"/>
    </source>
</evidence>
<dbReference type="Gene3D" id="3.40.1440.10">
    <property type="entry name" value="GIY-YIG endonuclease"/>
    <property type="match status" value="1"/>
</dbReference>
<dbReference type="PANTHER" id="PTHR34477:SF1">
    <property type="entry name" value="UPF0213 PROTEIN YHBQ"/>
    <property type="match status" value="1"/>
</dbReference>
<dbReference type="SUPFAM" id="SSF82771">
    <property type="entry name" value="GIY-YIG endonuclease"/>
    <property type="match status" value="1"/>
</dbReference>
<dbReference type="PROSITE" id="PS50164">
    <property type="entry name" value="GIY_YIG"/>
    <property type="match status" value="1"/>
</dbReference>
<evidence type="ECO:0000256" key="1">
    <source>
        <dbReference type="ARBA" id="ARBA00007435"/>
    </source>
</evidence>
<gene>
    <name evidence="3" type="ORF">CEN89_333</name>
</gene>
<dbReference type="PANTHER" id="PTHR34477">
    <property type="entry name" value="UPF0213 PROTEIN YHBQ"/>
    <property type="match status" value="1"/>
</dbReference>
<dbReference type="Proteomes" id="UP000315689">
    <property type="component" value="Unassembled WGS sequence"/>
</dbReference>
<evidence type="ECO:0000259" key="2">
    <source>
        <dbReference type="PROSITE" id="PS50164"/>
    </source>
</evidence>
<sequence length="154" mass="18734">MYYTYILNCSDNSYYVGSTDNLKNRIKRHNQKDAADFTAQRRPCQPVWIKQYPTRGEAMAQEKKTKKFSRANKEKLIFYKGTIWQHYKGKKYIILDRVDNLVIYAGLNEWRMFLTRQKIAGEQLGIWARHQNQWLDWIKYKERKNLRFSVIYSY</sequence>
<dbReference type="AlphaFoldDB" id="A0A554LJF0"/>
<dbReference type="GO" id="GO:0032259">
    <property type="term" value="P:methylation"/>
    <property type="evidence" value="ECO:0007669"/>
    <property type="project" value="UniProtKB-KW"/>
</dbReference>
<dbReference type="InterPro" id="IPR035901">
    <property type="entry name" value="GIY-YIG_endonuc_sf"/>
</dbReference>
<dbReference type="EMBL" id="VMGK01000009">
    <property type="protein sequence ID" value="TSC92968.1"/>
    <property type="molecule type" value="Genomic_DNA"/>
</dbReference>
<name>A0A554LJF0_9BACT</name>
<dbReference type="Pfam" id="PF01541">
    <property type="entry name" value="GIY-YIG"/>
    <property type="match status" value="1"/>
</dbReference>
<dbReference type="InterPro" id="IPR050190">
    <property type="entry name" value="UPF0213_domain"/>
</dbReference>
<proteinExistence type="inferred from homology"/>
<keyword evidence="3" id="KW-0489">Methyltransferase</keyword>
<accession>A0A554LJF0</accession>
<keyword evidence="3" id="KW-0808">Transferase</keyword>
<protein>
    <submittedName>
        <fullName evidence="3">tRNA/rRNA methyltransferase SpoU</fullName>
    </submittedName>
</protein>
<reference evidence="3 4" key="1">
    <citation type="submission" date="2017-07" db="EMBL/GenBank/DDBJ databases">
        <title>Mechanisms for carbon and nitrogen cycling indicate functional differentiation within the Candidate Phyla Radiation.</title>
        <authorList>
            <person name="Danczak R.E."/>
            <person name="Johnston M.D."/>
            <person name="Kenah C."/>
            <person name="Slattery M."/>
            <person name="Wrighton K.C."/>
            <person name="Wilkins M.J."/>
        </authorList>
    </citation>
    <scope>NUCLEOTIDE SEQUENCE [LARGE SCALE GENOMIC DNA]</scope>
    <source>
        <strain evidence="3">Licking1014_7</strain>
    </source>
</reference>
<dbReference type="GO" id="GO:0008168">
    <property type="term" value="F:methyltransferase activity"/>
    <property type="evidence" value="ECO:0007669"/>
    <property type="project" value="UniProtKB-KW"/>
</dbReference>
<comment type="similarity">
    <text evidence="1">Belongs to the UPF0213 family.</text>
</comment>
<feature type="domain" description="GIY-YIG" evidence="2">
    <location>
        <begin position="1"/>
        <end position="75"/>
    </location>
</feature>
<dbReference type="InterPro" id="IPR000305">
    <property type="entry name" value="GIY-YIG_endonuc"/>
</dbReference>
<dbReference type="CDD" id="cd10456">
    <property type="entry name" value="GIY-YIG_UPF0213"/>
    <property type="match status" value="1"/>
</dbReference>
<evidence type="ECO:0000313" key="4">
    <source>
        <dbReference type="Proteomes" id="UP000315689"/>
    </source>
</evidence>